<dbReference type="InterPro" id="IPR003593">
    <property type="entry name" value="AAA+_ATPase"/>
</dbReference>
<dbReference type="Gene3D" id="3.40.50.300">
    <property type="entry name" value="P-loop containing nucleotide triphosphate hydrolases"/>
    <property type="match status" value="1"/>
</dbReference>
<dbReference type="SMART" id="SM00382">
    <property type="entry name" value="AAA"/>
    <property type="match status" value="1"/>
</dbReference>
<evidence type="ECO:0000256" key="2">
    <source>
        <dbReference type="ARBA" id="ARBA00022741"/>
    </source>
</evidence>
<evidence type="ECO:0000313" key="6">
    <source>
        <dbReference type="Proteomes" id="UP000195573"/>
    </source>
</evidence>
<proteinExistence type="predicted"/>
<protein>
    <recommendedName>
        <fullName evidence="4">ABC transporter domain-containing protein</fullName>
    </recommendedName>
</protein>
<keyword evidence="2" id="KW-0547">Nucleotide-binding</keyword>
<evidence type="ECO:0000313" key="5">
    <source>
        <dbReference type="EMBL" id="ART75441.1"/>
    </source>
</evidence>
<dbReference type="Proteomes" id="UP000195573">
    <property type="component" value="Chromosome"/>
</dbReference>
<sequence length="283" mass="32239">MQHALVVEKVEKLIGDFEIGPITLKLEPGTITALVGDNGAGKSTLLKMIMRLVKKDSGRISVTGVADIDTEEQWKKNVSYMPQALTGVDPFTCQKIKELVSRWYPTWDESFFQHLVQEFDIPLGKKYGKLSQGVQQKLSVAMALAKDTEILLLDEPTSNMDILSKGKLMNELMKWMERGEKTVIVASHQVDDIKKLADYIAFMKKGDYLGIYEKEELIENYKKYWFKEPLPTFLIEGEIARNGDKVLVSENATKTDQHLFDEGIQWIDQQSLDLDEVITFKLT</sequence>
<evidence type="ECO:0000256" key="1">
    <source>
        <dbReference type="ARBA" id="ARBA00022448"/>
    </source>
</evidence>
<dbReference type="InterPro" id="IPR027417">
    <property type="entry name" value="P-loop_NTPase"/>
</dbReference>
<dbReference type="Pfam" id="PF00005">
    <property type="entry name" value="ABC_tran"/>
    <property type="match status" value="1"/>
</dbReference>
<dbReference type="InterPro" id="IPR051782">
    <property type="entry name" value="ABC_Transporter_VariousFunc"/>
</dbReference>
<dbReference type="CDD" id="cd03230">
    <property type="entry name" value="ABC_DR_subfamily_A"/>
    <property type="match status" value="1"/>
</dbReference>
<feature type="domain" description="ABC transporter" evidence="4">
    <location>
        <begin position="1"/>
        <end position="230"/>
    </location>
</feature>
<dbReference type="RefSeq" id="WP_088017359.1">
    <property type="nucleotide sequence ID" value="NZ_CP020880.1"/>
</dbReference>
<dbReference type="PROSITE" id="PS50893">
    <property type="entry name" value="ABC_TRANSPORTER_2"/>
    <property type="match status" value="1"/>
</dbReference>
<keyword evidence="3" id="KW-0067">ATP-binding</keyword>
<dbReference type="PANTHER" id="PTHR42939">
    <property type="entry name" value="ABC TRANSPORTER ATP-BINDING PROTEIN ALBC-RELATED"/>
    <property type="match status" value="1"/>
</dbReference>
<dbReference type="InterPro" id="IPR003439">
    <property type="entry name" value="ABC_transporter-like_ATP-bd"/>
</dbReference>
<gene>
    <name evidence="5" type="ORF">B4U37_05005</name>
</gene>
<name>A0ABM6KG45_9BACI</name>
<evidence type="ECO:0000259" key="4">
    <source>
        <dbReference type="PROSITE" id="PS50893"/>
    </source>
</evidence>
<dbReference type="GeneID" id="96737787"/>
<organism evidence="5 6">
    <name type="scientific">Sutcliffiella horikoshii</name>
    <dbReference type="NCBI Taxonomy" id="79883"/>
    <lineage>
        <taxon>Bacteria</taxon>
        <taxon>Bacillati</taxon>
        <taxon>Bacillota</taxon>
        <taxon>Bacilli</taxon>
        <taxon>Bacillales</taxon>
        <taxon>Bacillaceae</taxon>
        <taxon>Sutcliffiella</taxon>
    </lineage>
</organism>
<dbReference type="EMBL" id="CP020880">
    <property type="protein sequence ID" value="ART75441.1"/>
    <property type="molecule type" value="Genomic_DNA"/>
</dbReference>
<dbReference type="SUPFAM" id="SSF52540">
    <property type="entry name" value="P-loop containing nucleoside triphosphate hydrolases"/>
    <property type="match status" value="1"/>
</dbReference>
<keyword evidence="6" id="KW-1185">Reference proteome</keyword>
<keyword evidence="1" id="KW-0813">Transport</keyword>
<accession>A0ABM6KG45</accession>
<reference evidence="5 6" key="1">
    <citation type="submission" date="2017-04" db="EMBL/GenBank/DDBJ databases">
        <title>Complete Genome Sequence of the Bacillus horikoshii 20a strain from Cuatro Cienegas, Coahuila, Mexico.</title>
        <authorList>
            <person name="Zarza E."/>
            <person name="Alcaraz L.D."/>
            <person name="Aguilar-Salinas B."/>
            <person name="Islas A."/>
            <person name="Olmedo-Alvarez G."/>
        </authorList>
    </citation>
    <scope>NUCLEOTIDE SEQUENCE [LARGE SCALE GENOMIC DNA]</scope>
    <source>
        <strain evidence="5 6">20a</strain>
    </source>
</reference>
<evidence type="ECO:0000256" key="3">
    <source>
        <dbReference type="ARBA" id="ARBA00022840"/>
    </source>
</evidence>
<dbReference type="PANTHER" id="PTHR42939:SF3">
    <property type="entry name" value="ABC TRANSPORTER ATP-BINDING COMPONENT"/>
    <property type="match status" value="1"/>
</dbReference>